<name>A0A9E8ZCC7_9CYAN</name>
<evidence type="ECO:0000313" key="3">
    <source>
        <dbReference type="Proteomes" id="UP001163152"/>
    </source>
</evidence>
<feature type="chain" id="PRO_5039184644" description="DUF2141 domain-containing protein" evidence="1">
    <location>
        <begin position="32"/>
        <end position="150"/>
    </location>
</feature>
<gene>
    <name evidence="2" type="ORF">OXH18_01255</name>
</gene>
<dbReference type="RefSeq" id="WP_268610614.1">
    <property type="nucleotide sequence ID" value="NZ_CP113797.1"/>
</dbReference>
<dbReference type="EMBL" id="CP113797">
    <property type="protein sequence ID" value="WAL60654.1"/>
    <property type="molecule type" value="Genomic_DNA"/>
</dbReference>
<organism evidence="2 3">
    <name type="scientific">Thermocoleostomius sinensis A174</name>
    <dbReference type="NCBI Taxonomy" id="2016057"/>
    <lineage>
        <taxon>Bacteria</taxon>
        <taxon>Bacillati</taxon>
        <taxon>Cyanobacteriota</taxon>
        <taxon>Cyanophyceae</taxon>
        <taxon>Oculatellales</taxon>
        <taxon>Oculatellaceae</taxon>
        <taxon>Thermocoleostomius</taxon>
    </lineage>
</organism>
<sequence>MQRILSRAVVRHVMSLAWAIGCLMSATDAKAYQVQQVGRFNIAFHVTPDDQPIANQPSEVWIQIRQGDAIVPSSRCQDCRLVLLAPDGQPLNQFDGEELQPIGSTVYEGAFGTTMIFGAPGTFLVQFEGTIDRQPIDLLFAIPVQAEQRD</sequence>
<evidence type="ECO:0008006" key="4">
    <source>
        <dbReference type="Google" id="ProtNLM"/>
    </source>
</evidence>
<evidence type="ECO:0000256" key="1">
    <source>
        <dbReference type="SAM" id="SignalP"/>
    </source>
</evidence>
<protein>
    <recommendedName>
        <fullName evidence="4">DUF2141 domain-containing protein</fullName>
    </recommendedName>
</protein>
<proteinExistence type="predicted"/>
<evidence type="ECO:0000313" key="2">
    <source>
        <dbReference type="EMBL" id="WAL60654.1"/>
    </source>
</evidence>
<dbReference type="PROSITE" id="PS51257">
    <property type="entry name" value="PROKAR_LIPOPROTEIN"/>
    <property type="match status" value="1"/>
</dbReference>
<feature type="signal peptide" evidence="1">
    <location>
        <begin position="1"/>
        <end position="31"/>
    </location>
</feature>
<keyword evidence="1" id="KW-0732">Signal</keyword>
<accession>A0A9E8ZCC7</accession>
<keyword evidence="3" id="KW-1185">Reference proteome</keyword>
<dbReference type="AlphaFoldDB" id="A0A9E8ZCC7"/>
<dbReference type="KEGG" id="tsin:OXH18_01255"/>
<reference evidence="2" key="1">
    <citation type="submission" date="2022-12" db="EMBL/GenBank/DDBJ databases">
        <title>Polyphasic identification of a Novel Hot-Spring Cyanobacterium Ocullathermofonsia sinensis gen nov. sp. nov. and Genomic Insights on its Adaptations to the Thermal Habitat.</title>
        <authorList>
            <person name="Daroch M."/>
            <person name="Tang J."/>
            <person name="Jiang Y."/>
        </authorList>
    </citation>
    <scope>NUCLEOTIDE SEQUENCE</scope>
    <source>
        <strain evidence="2">PKUAC-SCTA174</strain>
    </source>
</reference>
<dbReference type="Proteomes" id="UP001163152">
    <property type="component" value="Chromosome"/>
</dbReference>